<comment type="caution">
    <text evidence="1">The sequence shown here is derived from an EMBL/GenBank/DDBJ whole genome shotgun (WGS) entry which is preliminary data.</text>
</comment>
<reference evidence="1 2" key="2">
    <citation type="submission" date="2023-12" db="EMBL/GenBank/DDBJ databases">
        <authorList>
            <consortium name="Cladostephus spongiosus"/>
            <person name="Lorente B."/>
            <person name="Cabral C."/>
            <person name="Frias J."/>
            <person name="Faria J."/>
            <person name="Toubarro D."/>
        </authorList>
    </citation>
    <scope>NUCLEOTIDE SEQUENCE [LARGE SCALE GENOMIC DNA]</scope>
    <source>
        <strain evidence="1 2">ZMCS4</strain>
    </source>
</reference>
<reference evidence="2" key="1">
    <citation type="submission" date="2023-07" db="EMBL/GenBank/DDBJ databases">
        <title>Draft genome sequence of Agarivorans aestuarii strain ZMCS4, a CAZymes producing bacteria isolated from the marine brown algae Clodostephus spongiosus.</title>
        <authorList>
            <person name="Lorente B."/>
            <person name="Cabral C."/>
            <person name="Frias J."/>
            <person name="Faria J."/>
            <person name="Toubarro D."/>
        </authorList>
    </citation>
    <scope>NUCLEOTIDE SEQUENCE [LARGE SCALE GENOMIC DNA]</scope>
    <source>
        <strain evidence="2">ZMCS4</strain>
    </source>
</reference>
<gene>
    <name evidence="1" type="ORF">SNR37_003957</name>
</gene>
<dbReference type="Proteomes" id="UP001310248">
    <property type="component" value="Unassembled WGS sequence"/>
</dbReference>
<keyword evidence="2" id="KW-1185">Reference proteome</keyword>
<accession>A0ABU7G5S8</accession>
<dbReference type="EMBL" id="JAYDYW010000008">
    <property type="protein sequence ID" value="MEE1674514.1"/>
    <property type="molecule type" value="Genomic_DNA"/>
</dbReference>
<dbReference type="RefSeq" id="WP_329775615.1">
    <property type="nucleotide sequence ID" value="NZ_JAYDYW010000008.1"/>
</dbReference>
<proteinExistence type="predicted"/>
<evidence type="ECO:0000313" key="1">
    <source>
        <dbReference type="EMBL" id="MEE1674514.1"/>
    </source>
</evidence>
<organism evidence="1 2">
    <name type="scientific">Agarivorans aestuarii</name>
    <dbReference type="NCBI Taxonomy" id="1563703"/>
    <lineage>
        <taxon>Bacteria</taxon>
        <taxon>Pseudomonadati</taxon>
        <taxon>Pseudomonadota</taxon>
        <taxon>Gammaproteobacteria</taxon>
        <taxon>Alteromonadales</taxon>
        <taxon>Alteromonadaceae</taxon>
        <taxon>Agarivorans</taxon>
    </lineage>
</organism>
<sequence length="140" mass="16363">MKPQSVPSYVDDNYVNNVVNECVSFMKGNAPWWVQRSCLDCRESKQLLHLFLVAFSTWRKRRAQPNHKRNVEPNNLFDLGPLIYDLSYTLNQLANQDKDYLSEELKSAIKLIHQDAQHFLKSWHSLDIEQITDTPLSQVS</sequence>
<name>A0ABU7G5S8_9ALTE</name>
<evidence type="ECO:0000313" key="2">
    <source>
        <dbReference type="Proteomes" id="UP001310248"/>
    </source>
</evidence>
<protein>
    <submittedName>
        <fullName evidence="1">Uncharacterized protein</fullName>
    </submittedName>
</protein>